<protein>
    <submittedName>
        <fullName evidence="1">Uncharacterized protein</fullName>
    </submittedName>
</protein>
<organism evidence="1 2">
    <name type="scientific">Dendroctonus ponderosae</name>
    <name type="common">Mountain pine beetle</name>
    <dbReference type="NCBI Taxonomy" id="77166"/>
    <lineage>
        <taxon>Eukaryota</taxon>
        <taxon>Metazoa</taxon>
        <taxon>Ecdysozoa</taxon>
        <taxon>Arthropoda</taxon>
        <taxon>Hexapoda</taxon>
        <taxon>Insecta</taxon>
        <taxon>Pterygota</taxon>
        <taxon>Neoptera</taxon>
        <taxon>Endopterygota</taxon>
        <taxon>Coleoptera</taxon>
        <taxon>Polyphaga</taxon>
        <taxon>Cucujiformia</taxon>
        <taxon>Curculionidae</taxon>
        <taxon>Scolytinae</taxon>
        <taxon>Dendroctonus</taxon>
    </lineage>
</organism>
<accession>A0AAR5Q844</accession>
<dbReference type="EnsemblMetazoa" id="XM_019913752.1">
    <property type="protein sequence ID" value="XP_019769311.1"/>
    <property type="gene ID" value="LOC109543846"/>
</dbReference>
<dbReference type="Proteomes" id="UP000019118">
    <property type="component" value="Unassembled WGS sequence"/>
</dbReference>
<keyword evidence="2" id="KW-1185">Reference proteome</keyword>
<evidence type="ECO:0000313" key="1">
    <source>
        <dbReference type="EnsemblMetazoa" id="XP_019769311.1"/>
    </source>
</evidence>
<dbReference type="GeneID" id="109543846"/>
<name>A0AAR5Q844_DENPD</name>
<evidence type="ECO:0000313" key="2">
    <source>
        <dbReference type="Proteomes" id="UP000019118"/>
    </source>
</evidence>
<proteinExistence type="predicted"/>
<reference evidence="1" key="2">
    <citation type="submission" date="2024-08" db="UniProtKB">
        <authorList>
            <consortium name="EnsemblMetazoa"/>
        </authorList>
    </citation>
    <scope>IDENTIFICATION</scope>
</reference>
<dbReference type="KEGG" id="dpa:109543846"/>
<reference evidence="2" key="1">
    <citation type="journal article" date="2013" name="Genome Biol.">
        <title>Draft genome of the mountain pine beetle, Dendroctonus ponderosae Hopkins, a major forest pest.</title>
        <authorList>
            <person name="Keeling C.I."/>
            <person name="Yuen M.M."/>
            <person name="Liao N.Y."/>
            <person name="Docking T.R."/>
            <person name="Chan S.K."/>
            <person name="Taylor G.A."/>
            <person name="Palmquist D.L."/>
            <person name="Jackman S.D."/>
            <person name="Nguyen A."/>
            <person name="Li M."/>
            <person name="Henderson H."/>
            <person name="Janes J.K."/>
            <person name="Zhao Y."/>
            <person name="Pandoh P."/>
            <person name="Moore R."/>
            <person name="Sperling F.A."/>
            <person name="Huber D.P."/>
            <person name="Birol I."/>
            <person name="Jones S.J."/>
            <person name="Bohlmann J."/>
        </authorList>
    </citation>
    <scope>NUCLEOTIDE SEQUENCE</scope>
</reference>
<dbReference type="AlphaFoldDB" id="A0AAR5Q844"/>
<sequence length="205" mass="23673">MPSQVEPRSRIIKTLVAEKRKALKIGKAVRTHPKQCKKSATTSVPRAKPATVSINSHLENEILETGSSQPTDRIIPCVTRSKLKSVEKLLKGYHIDEKTAKLEHCVSRLNNCEASDYHFLRLHFVRAAIVDALMNRKWNCLLKLVIKLSKNYMDPVYRMFIRNMCQILKQYHPSIRGTQAADQLDLIFQKHEDNRHKRHNITNIV</sequence>